<gene>
    <name evidence="15" type="ORF">CYY_009050</name>
</gene>
<evidence type="ECO:0000313" key="16">
    <source>
        <dbReference type="Proteomes" id="UP000695562"/>
    </source>
</evidence>
<keyword evidence="7 13" id="KW-1133">Transmembrane helix</keyword>
<name>A0A8J4PMA4_9MYCE</name>
<evidence type="ECO:0000256" key="11">
    <source>
        <dbReference type="ARBA" id="ARBA00023166"/>
    </source>
</evidence>
<accession>A0A8J4PMA4</accession>
<evidence type="ECO:0000256" key="4">
    <source>
        <dbReference type="ARBA" id="ARBA00022692"/>
    </source>
</evidence>
<dbReference type="InterPro" id="IPR005352">
    <property type="entry name" value="Erg28"/>
</dbReference>
<evidence type="ECO:0000256" key="12">
    <source>
        <dbReference type="ARBA" id="ARBA00023221"/>
    </source>
</evidence>
<evidence type="ECO:0000256" key="3">
    <source>
        <dbReference type="ARBA" id="ARBA00022516"/>
    </source>
</evidence>
<evidence type="ECO:0000256" key="13">
    <source>
        <dbReference type="SAM" id="Phobius"/>
    </source>
</evidence>
<dbReference type="GO" id="GO:0030674">
    <property type="term" value="F:protein-macromolecule adaptor activity"/>
    <property type="evidence" value="ECO:0007669"/>
    <property type="project" value="TreeGrafter"/>
</dbReference>
<evidence type="ECO:0000313" key="15">
    <source>
        <dbReference type="EMBL" id="KAF2069633.1"/>
    </source>
</evidence>
<dbReference type="OrthoDB" id="6485510at2759"/>
<protein>
    <recommendedName>
        <fullName evidence="17">Ergosterol biosynthetic protein 28</fullName>
    </recommendedName>
</protein>
<keyword evidence="11" id="KW-1207">Sterol metabolism</keyword>
<keyword evidence="12" id="KW-0753">Steroid metabolism</keyword>
<evidence type="ECO:0000256" key="10">
    <source>
        <dbReference type="ARBA" id="ARBA00023136"/>
    </source>
</evidence>
<evidence type="ECO:0000256" key="6">
    <source>
        <dbReference type="ARBA" id="ARBA00022955"/>
    </source>
</evidence>
<evidence type="ECO:0000256" key="1">
    <source>
        <dbReference type="ARBA" id="ARBA00004477"/>
    </source>
</evidence>
<dbReference type="PANTHER" id="PTHR15451:SF19">
    <property type="entry name" value="ERGOSTEROL BIOSYNTHETIC PROTEIN 28 HOMOLOG"/>
    <property type="match status" value="1"/>
</dbReference>
<comment type="similarity">
    <text evidence="2">Belongs to the ERG28 family.</text>
</comment>
<evidence type="ECO:0000256" key="7">
    <source>
        <dbReference type="ARBA" id="ARBA00022989"/>
    </source>
</evidence>
<evidence type="ECO:0000256" key="5">
    <source>
        <dbReference type="ARBA" id="ARBA00022824"/>
    </source>
</evidence>
<proteinExistence type="inferred from homology"/>
<keyword evidence="8" id="KW-0756">Sterol biosynthesis</keyword>
<organism evidence="15 16">
    <name type="scientific">Polysphondylium violaceum</name>
    <dbReference type="NCBI Taxonomy" id="133409"/>
    <lineage>
        <taxon>Eukaryota</taxon>
        <taxon>Amoebozoa</taxon>
        <taxon>Evosea</taxon>
        <taxon>Eumycetozoa</taxon>
        <taxon>Dictyostelia</taxon>
        <taxon>Dictyosteliales</taxon>
        <taxon>Dictyosteliaceae</taxon>
        <taxon>Polysphondylium</taxon>
    </lineage>
</organism>
<dbReference type="GO" id="GO:0005789">
    <property type="term" value="C:endoplasmic reticulum membrane"/>
    <property type="evidence" value="ECO:0007669"/>
    <property type="project" value="UniProtKB-SubCell"/>
</dbReference>
<keyword evidence="5" id="KW-0256">Endoplasmic reticulum</keyword>
<keyword evidence="3" id="KW-0444">Lipid biosynthesis</keyword>
<sequence length="126" mass="14558">MFGLQNIQVWLLTVAGLRLLGASQAFFNDSRLKSNVYSGDPKSVTRLQARLFGNWTMMSCTLCLATAYSPYNRELFFVTWMSFFYAFMHFVTETFIFKTSKVKDAIPPFIVASTSMIWMGYLLLNW</sequence>
<keyword evidence="9" id="KW-0443">Lipid metabolism</keyword>
<reference evidence="15" key="1">
    <citation type="submission" date="2020-01" db="EMBL/GenBank/DDBJ databases">
        <title>Development of genomics and gene disruption for Polysphondylium violaceum indicates a role for the polyketide synthase stlB in stalk morphogenesis.</title>
        <authorList>
            <person name="Narita B."/>
            <person name="Kawabe Y."/>
            <person name="Kin K."/>
            <person name="Saito T."/>
            <person name="Gibbs R."/>
            <person name="Kuspa A."/>
            <person name="Muzny D."/>
            <person name="Queller D."/>
            <person name="Richards S."/>
            <person name="Strassman J."/>
            <person name="Sucgang R."/>
            <person name="Worley K."/>
            <person name="Schaap P."/>
        </authorList>
    </citation>
    <scope>NUCLEOTIDE SEQUENCE</scope>
    <source>
        <strain evidence="15">QSvi11</strain>
    </source>
</reference>
<feature type="transmembrane region" description="Helical" evidence="13">
    <location>
        <begin position="105"/>
        <end position="124"/>
    </location>
</feature>
<feature type="transmembrane region" description="Helical" evidence="13">
    <location>
        <begin position="75"/>
        <end position="99"/>
    </location>
</feature>
<dbReference type="PANTHER" id="PTHR15451">
    <property type="entry name" value="ERGOSTEROL BIOSYNTHETIC PROTEIN 28-RELATED"/>
    <property type="match status" value="1"/>
</dbReference>
<dbReference type="AlphaFoldDB" id="A0A8J4PMA4"/>
<comment type="caution">
    <text evidence="15">The sequence shown here is derived from an EMBL/GenBank/DDBJ whole genome shotgun (WGS) entry which is preliminary data.</text>
</comment>
<evidence type="ECO:0000256" key="2">
    <source>
        <dbReference type="ARBA" id="ARBA00005377"/>
    </source>
</evidence>
<keyword evidence="10 13" id="KW-0472">Membrane</keyword>
<keyword evidence="4 13" id="KW-0812">Transmembrane</keyword>
<keyword evidence="6" id="KW-0752">Steroid biosynthesis</keyword>
<dbReference type="GO" id="GO:0016126">
    <property type="term" value="P:sterol biosynthetic process"/>
    <property type="evidence" value="ECO:0007669"/>
    <property type="project" value="UniProtKB-KW"/>
</dbReference>
<dbReference type="Pfam" id="PF03694">
    <property type="entry name" value="Erg28"/>
    <property type="match status" value="1"/>
</dbReference>
<dbReference type="Proteomes" id="UP000695562">
    <property type="component" value="Unassembled WGS sequence"/>
</dbReference>
<dbReference type="EMBL" id="AJWJ01000625">
    <property type="protein sequence ID" value="KAF2069633.1"/>
    <property type="molecule type" value="Genomic_DNA"/>
</dbReference>
<evidence type="ECO:0000256" key="9">
    <source>
        <dbReference type="ARBA" id="ARBA00023098"/>
    </source>
</evidence>
<evidence type="ECO:0008006" key="17">
    <source>
        <dbReference type="Google" id="ProtNLM"/>
    </source>
</evidence>
<evidence type="ECO:0000256" key="8">
    <source>
        <dbReference type="ARBA" id="ARBA00023011"/>
    </source>
</evidence>
<feature type="chain" id="PRO_5035281561" description="Ergosterol biosynthetic protein 28" evidence="14">
    <location>
        <begin position="26"/>
        <end position="126"/>
    </location>
</feature>
<comment type="subcellular location">
    <subcellularLocation>
        <location evidence="1">Endoplasmic reticulum membrane</location>
        <topology evidence="1">Multi-pass membrane protein</topology>
    </subcellularLocation>
</comment>
<keyword evidence="14" id="KW-0732">Signal</keyword>
<feature type="signal peptide" evidence="14">
    <location>
        <begin position="1"/>
        <end position="25"/>
    </location>
</feature>
<evidence type="ECO:0000256" key="14">
    <source>
        <dbReference type="SAM" id="SignalP"/>
    </source>
</evidence>
<feature type="transmembrane region" description="Helical" evidence="13">
    <location>
        <begin position="49"/>
        <end position="68"/>
    </location>
</feature>
<keyword evidence="16" id="KW-1185">Reference proteome</keyword>